<dbReference type="Gene3D" id="3.40.50.80">
    <property type="entry name" value="Nucleotide-binding domain of ferredoxin-NADP reductase (FNR) module"/>
    <property type="match status" value="1"/>
</dbReference>
<proteinExistence type="inferred from homology"/>
<dbReference type="SUPFAM" id="SSF63380">
    <property type="entry name" value="Riboflavin synthase domain-like"/>
    <property type="match status" value="1"/>
</dbReference>
<dbReference type="InterPro" id="IPR007037">
    <property type="entry name" value="SIP_rossman_dom"/>
</dbReference>
<dbReference type="InterPro" id="IPR039374">
    <property type="entry name" value="SIP_fam"/>
</dbReference>
<protein>
    <submittedName>
        <fullName evidence="3">Siderophore-interacting protein</fullName>
    </submittedName>
</protein>
<dbReference type="PANTHER" id="PTHR30157:SF0">
    <property type="entry name" value="NADPH-DEPENDENT FERRIC-CHELATE REDUCTASE"/>
    <property type="match status" value="1"/>
</dbReference>
<name>A0ABT4VTX1_9HYPH</name>
<keyword evidence="4" id="KW-1185">Reference proteome</keyword>
<dbReference type="InterPro" id="IPR017927">
    <property type="entry name" value="FAD-bd_FR_type"/>
</dbReference>
<dbReference type="Gene3D" id="2.40.30.10">
    <property type="entry name" value="Translation factors"/>
    <property type="match status" value="1"/>
</dbReference>
<evidence type="ECO:0000259" key="2">
    <source>
        <dbReference type="PROSITE" id="PS51384"/>
    </source>
</evidence>
<gene>
    <name evidence="3" type="ORF">OOZ53_22555</name>
</gene>
<comment type="similarity">
    <text evidence="1">Belongs to the SIP oxidoreductase family.</text>
</comment>
<dbReference type="InterPro" id="IPR039261">
    <property type="entry name" value="FNR_nucleotide-bd"/>
</dbReference>
<dbReference type="InterPro" id="IPR017938">
    <property type="entry name" value="Riboflavin_synthase-like_b-brl"/>
</dbReference>
<organism evidence="3 4">
    <name type="scientific">Hoeflea poritis</name>
    <dbReference type="NCBI Taxonomy" id="2993659"/>
    <lineage>
        <taxon>Bacteria</taxon>
        <taxon>Pseudomonadati</taxon>
        <taxon>Pseudomonadota</taxon>
        <taxon>Alphaproteobacteria</taxon>
        <taxon>Hyphomicrobiales</taxon>
        <taxon>Rhizobiaceae</taxon>
        <taxon>Hoeflea</taxon>
    </lineage>
</organism>
<dbReference type="CDD" id="cd06193">
    <property type="entry name" value="siderophore_interacting"/>
    <property type="match status" value="1"/>
</dbReference>
<dbReference type="PROSITE" id="PS51384">
    <property type="entry name" value="FAD_FR"/>
    <property type="match status" value="1"/>
</dbReference>
<comment type="caution">
    <text evidence="3">The sequence shown here is derived from an EMBL/GenBank/DDBJ whole genome shotgun (WGS) entry which is preliminary data.</text>
</comment>
<accession>A0ABT4VTX1</accession>
<evidence type="ECO:0000313" key="4">
    <source>
        <dbReference type="Proteomes" id="UP001148313"/>
    </source>
</evidence>
<dbReference type="Pfam" id="PF04954">
    <property type="entry name" value="SIP"/>
    <property type="match status" value="1"/>
</dbReference>
<dbReference type="PANTHER" id="PTHR30157">
    <property type="entry name" value="FERRIC REDUCTASE, NADPH-DEPENDENT"/>
    <property type="match status" value="1"/>
</dbReference>
<evidence type="ECO:0000256" key="1">
    <source>
        <dbReference type="ARBA" id="ARBA00035644"/>
    </source>
</evidence>
<sequence>MKAQNSGRKTRLLHVVRAARLTPNMHRVTLGGSELADFPTGQESAHIKLFVPESGQPAEDFGQLVRAGSKDITRRTYTVRHHRPDAAELDIDFVVHEGGGPACDWALRARPGDVIGVAGPGPIKTPDHGADWFLFGADMAAIPAAAAALEALPQDAVGHAIFEITTDDDIQPVRAPAGIKIHWLVHEDPHVSSTQQLEFFRALDWSPGVPGVFVAGESGAVAGLRSYLINERGLDKRKMYISAYWKIGLIEKNAKAA</sequence>
<dbReference type="Pfam" id="PF08021">
    <property type="entry name" value="FAD_binding_9"/>
    <property type="match status" value="1"/>
</dbReference>
<dbReference type="RefSeq" id="WP_271092007.1">
    <property type="nucleotide sequence ID" value="NZ_JAPJZH010000019.1"/>
</dbReference>
<reference evidence="3" key="1">
    <citation type="submission" date="2022-11" db="EMBL/GenBank/DDBJ databases">
        <title>Hoeflea poritis sp. nov., isolated from scleractinian coral Porites lutea.</title>
        <authorList>
            <person name="Zhang G."/>
            <person name="Wei Q."/>
            <person name="Cai L."/>
        </authorList>
    </citation>
    <scope>NUCLEOTIDE SEQUENCE</scope>
    <source>
        <strain evidence="3">E7-10</strain>
    </source>
</reference>
<feature type="domain" description="FAD-binding FR-type" evidence="2">
    <location>
        <begin position="8"/>
        <end position="127"/>
    </location>
</feature>
<dbReference type="InterPro" id="IPR013113">
    <property type="entry name" value="SIP_FAD-bd"/>
</dbReference>
<dbReference type="EMBL" id="JAPJZH010000019">
    <property type="protein sequence ID" value="MDA4848157.1"/>
    <property type="molecule type" value="Genomic_DNA"/>
</dbReference>
<evidence type="ECO:0000313" key="3">
    <source>
        <dbReference type="EMBL" id="MDA4848157.1"/>
    </source>
</evidence>
<dbReference type="Proteomes" id="UP001148313">
    <property type="component" value="Unassembled WGS sequence"/>
</dbReference>